<organism evidence="2 3">
    <name type="scientific">Gossypium barbadense</name>
    <name type="common">Sea Island cotton</name>
    <name type="synonym">Hibiscus barbadensis</name>
    <dbReference type="NCBI Taxonomy" id="3634"/>
    <lineage>
        <taxon>Eukaryota</taxon>
        <taxon>Viridiplantae</taxon>
        <taxon>Streptophyta</taxon>
        <taxon>Embryophyta</taxon>
        <taxon>Tracheophyta</taxon>
        <taxon>Spermatophyta</taxon>
        <taxon>Magnoliopsida</taxon>
        <taxon>eudicotyledons</taxon>
        <taxon>Gunneridae</taxon>
        <taxon>Pentapetalae</taxon>
        <taxon>rosids</taxon>
        <taxon>malvids</taxon>
        <taxon>Malvales</taxon>
        <taxon>Malvaceae</taxon>
        <taxon>Malvoideae</taxon>
        <taxon>Gossypium</taxon>
    </lineage>
</organism>
<accession>A0A2P5VZ20</accession>
<dbReference type="AlphaFoldDB" id="A0A2P5VZ20"/>
<evidence type="ECO:0000256" key="1">
    <source>
        <dbReference type="SAM" id="MobiDB-lite"/>
    </source>
</evidence>
<gene>
    <name evidence="2" type="ORF">GOBAR_AA36636</name>
</gene>
<name>A0A2P5VZ20_GOSBA</name>
<evidence type="ECO:0000313" key="3">
    <source>
        <dbReference type="Proteomes" id="UP000239757"/>
    </source>
</evidence>
<sequence length="181" mass="20188">MSFCLKIAAKKRQIAAQQRLAAFLCSIRRRGVSTAHNTLFARRFLAASTRESFCAVSGLAIAQKNFFAAISRTRHHHRPQKHDFAANSLRTGHRAAKTFAADCQDRTRNAAKNKFIKRTFFIPLSPIVLLLSLLPPNTLPTPTLSPPTTYPLRHATTSHVPIKKHDEEGQPANDGPTEIHF</sequence>
<dbReference type="Proteomes" id="UP000239757">
    <property type="component" value="Unassembled WGS sequence"/>
</dbReference>
<protein>
    <submittedName>
        <fullName evidence="2">Uncharacterized protein</fullName>
    </submittedName>
</protein>
<feature type="region of interest" description="Disordered" evidence="1">
    <location>
        <begin position="158"/>
        <end position="181"/>
    </location>
</feature>
<reference evidence="2 3" key="1">
    <citation type="submission" date="2015-01" db="EMBL/GenBank/DDBJ databases">
        <title>Genome of allotetraploid Gossypium barbadense reveals genomic plasticity and fiber elongation in cotton evolution.</title>
        <authorList>
            <person name="Chen X."/>
            <person name="Liu X."/>
            <person name="Zhao B."/>
            <person name="Zheng H."/>
            <person name="Hu Y."/>
            <person name="Lu G."/>
            <person name="Yang C."/>
            <person name="Chen J."/>
            <person name="Shan C."/>
            <person name="Zhang L."/>
            <person name="Zhou Y."/>
            <person name="Wang L."/>
            <person name="Guo W."/>
            <person name="Bai Y."/>
            <person name="Ruan J."/>
            <person name="Shangguan X."/>
            <person name="Mao Y."/>
            <person name="Jiang J."/>
            <person name="Zhu Y."/>
            <person name="Lei J."/>
            <person name="Kang H."/>
            <person name="Chen S."/>
            <person name="He X."/>
            <person name="Wang R."/>
            <person name="Wang Y."/>
            <person name="Chen J."/>
            <person name="Wang L."/>
            <person name="Yu S."/>
            <person name="Wang B."/>
            <person name="Wei J."/>
            <person name="Song S."/>
            <person name="Lu X."/>
            <person name="Gao Z."/>
            <person name="Gu W."/>
            <person name="Deng X."/>
            <person name="Ma D."/>
            <person name="Wang S."/>
            <person name="Liang W."/>
            <person name="Fang L."/>
            <person name="Cai C."/>
            <person name="Zhu X."/>
            <person name="Zhou B."/>
            <person name="Zhang Y."/>
            <person name="Chen Z."/>
            <person name="Xu S."/>
            <person name="Zhu R."/>
            <person name="Wang S."/>
            <person name="Zhang T."/>
            <person name="Zhao G."/>
        </authorList>
    </citation>
    <scope>NUCLEOTIDE SEQUENCE [LARGE SCALE GENOMIC DNA]</scope>
    <source>
        <strain evidence="3">cv. Xinhai21</strain>
        <tissue evidence="2">Leaf</tissue>
    </source>
</reference>
<dbReference type="EMBL" id="KZ670029">
    <property type="protein sequence ID" value="PPR84076.1"/>
    <property type="molecule type" value="Genomic_DNA"/>
</dbReference>
<proteinExistence type="predicted"/>
<evidence type="ECO:0000313" key="2">
    <source>
        <dbReference type="EMBL" id="PPR84076.1"/>
    </source>
</evidence>